<reference evidence="2 3" key="1">
    <citation type="submission" date="2024-04" db="EMBL/GenBank/DDBJ databases">
        <title>genome sequences of Mucor flavus KT1a and Helicostylum pulchrum KT1b strains isolated from the surface of a dry-aged beef.</title>
        <authorList>
            <person name="Toyotome T."/>
            <person name="Hosono M."/>
            <person name="Torimaru M."/>
            <person name="Fukuda K."/>
            <person name="Mikami N."/>
        </authorList>
    </citation>
    <scope>NUCLEOTIDE SEQUENCE [LARGE SCALE GENOMIC DNA]</scope>
    <source>
        <strain evidence="2 3">KT1a</strain>
    </source>
</reference>
<name>A0ABP9Z143_9FUNG</name>
<dbReference type="Proteomes" id="UP001473302">
    <property type="component" value="Unassembled WGS sequence"/>
</dbReference>
<evidence type="ECO:0000313" key="3">
    <source>
        <dbReference type="Proteomes" id="UP001473302"/>
    </source>
</evidence>
<gene>
    <name evidence="2" type="ORF">MFLAVUS_006283</name>
</gene>
<accession>A0ABP9Z143</accession>
<sequence>MEEAEELILKEYNGSQLPDVYKGYWKSRFREYSVMSNLDVKSDSSDHWEKLVSQLRYKINAFNKNSKSPKTTIVSPTESPGSSSTKDQKKIDSSIPIKVNYTLSRTEKQNWRLSSGTFVEDQMLRLIEKTLYEHPVHSLILDPTENFWKSYFSDDELMEIRCHNIKLLPNLTEEMKTFFQQFELNNKTALDFYEVADYTKAHPVNEFDKKWNDQLVIDDCSEADLLHSVWEFVYKLYKQKNVKAKLGERVSKSVSVARNSDRAVEAVERRPRKIVGAKLDILFRSGLNELGSCEIGKHDVEENDDKYINDGLLKLPKALRDILASHIRLNDDKRNKLVSVGYLMMGIYRLSMELVIMDVPEGKHVTRITKTKKFPFPEAMDSFSVDFLSLLELAWKGREMMIENLAVLYGKKRKVAQLMTDEDDVHFLFGSRFKYTTRGKLYGSLAKMVGNPVLQRHKETIMFN</sequence>
<dbReference type="EMBL" id="BAABUK010000014">
    <property type="protein sequence ID" value="GAA5812824.1"/>
    <property type="molecule type" value="Genomic_DNA"/>
</dbReference>
<evidence type="ECO:0000313" key="2">
    <source>
        <dbReference type="EMBL" id="GAA5812824.1"/>
    </source>
</evidence>
<feature type="compositionally biased region" description="Polar residues" evidence="1">
    <location>
        <begin position="67"/>
        <end position="85"/>
    </location>
</feature>
<protein>
    <submittedName>
        <fullName evidence="2">Uncharacterized protein</fullName>
    </submittedName>
</protein>
<evidence type="ECO:0000256" key="1">
    <source>
        <dbReference type="SAM" id="MobiDB-lite"/>
    </source>
</evidence>
<feature type="region of interest" description="Disordered" evidence="1">
    <location>
        <begin position="67"/>
        <end position="91"/>
    </location>
</feature>
<organism evidence="2 3">
    <name type="scientific">Mucor flavus</name>
    <dbReference type="NCBI Taxonomy" id="439312"/>
    <lineage>
        <taxon>Eukaryota</taxon>
        <taxon>Fungi</taxon>
        <taxon>Fungi incertae sedis</taxon>
        <taxon>Mucoromycota</taxon>
        <taxon>Mucoromycotina</taxon>
        <taxon>Mucoromycetes</taxon>
        <taxon>Mucorales</taxon>
        <taxon>Mucorineae</taxon>
        <taxon>Mucoraceae</taxon>
        <taxon>Mucor</taxon>
    </lineage>
</organism>
<keyword evidence="3" id="KW-1185">Reference proteome</keyword>
<proteinExistence type="predicted"/>
<comment type="caution">
    <text evidence="2">The sequence shown here is derived from an EMBL/GenBank/DDBJ whole genome shotgun (WGS) entry which is preliminary data.</text>
</comment>